<name>A0A2S7WQF7_9FLAO</name>
<sequence length="345" mass="40044">MYYIEIKKSATNIFFLFVLLNFSFLTSQNNQANLNKKNLVESFGFEEYVLAINNDSIHYYLYKKKSHTINNVILFIQGSDPSPQFSYSKSKNGYLKYNNFIKNDYKNIPDNYGYIVVEKTGFERLIDENNIKVPKIYHQKNSLQHRVNRINNVINSLYKKYQLTKIVVYGHSEGAPVAAKLATINTKITHLGFWAGNALPDFFDTILDIRKSYQMKEISIEESDSSINEVINYFSNIITKDSLNTDVDDFGYTNKRWFSYSEPPINNLLKLDIPIYVQVASKDENAPIESTYLIPLEFARLGKKNLNFNICSGCNHSFKIIGENNEIINKWEKIFKGFMSWVNSN</sequence>
<dbReference type="EMBL" id="MSCN01000001">
    <property type="protein sequence ID" value="PQJ79823.1"/>
    <property type="molecule type" value="Genomic_DNA"/>
</dbReference>
<dbReference type="OrthoDB" id="1118238at2"/>
<comment type="caution">
    <text evidence="1">The sequence shown here is derived from an EMBL/GenBank/DDBJ whole genome shotgun (WGS) entry which is preliminary data.</text>
</comment>
<keyword evidence="2" id="KW-1185">Reference proteome</keyword>
<organism evidence="1 2">
    <name type="scientific">Polaribacter porphyrae</name>
    <dbReference type="NCBI Taxonomy" id="1137780"/>
    <lineage>
        <taxon>Bacteria</taxon>
        <taxon>Pseudomonadati</taxon>
        <taxon>Bacteroidota</taxon>
        <taxon>Flavobacteriia</taxon>
        <taxon>Flavobacteriales</taxon>
        <taxon>Flavobacteriaceae</taxon>
    </lineage>
</organism>
<dbReference type="AlphaFoldDB" id="A0A2S7WQF7"/>
<proteinExistence type="predicted"/>
<evidence type="ECO:0008006" key="3">
    <source>
        <dbReference type="Google" id="ProtNLM"/>
    </source>
</evidence>
<dbReference type="Proteomes" id="UP000238882">
    <property type="component" value="Unassembled WGS sequence"/>
</dbReference>
<protein>
    <recommendedName>
        <fullName evidence="3">Alpha/beta hydrolase</fullName>
    </recommendedName>
</protein>
<reference evidence="1 2" key="1">
    <citation type="submission" date="2016-12" db="EMBL/GenBank/DDBJ databases">
        <title>Trade-off between light-utilization and light-protection in marine flavobacteria.</title>
        <authorList>
            <person name="Kumagai Y."/>
            <person name="Yoshizawa S."/>
            <person name="Kogure K."/>
            <person name="Iwasaki W."/>
        </authorList>
    </citation>
    <scope>NUCLEOTIDE SEQUENCE [LARGE SCALE GENOMIC DNA]</scope>
    <source>
        <strain evidence="1 2">NBRC 108759</strain>
    </source>
</reference>
<gene>
    <name evidence="1" type="ORF">BTO18_11835</name>
</gene>
<evidence type="ECO:0000313" key="2">
    <source>
        <dbReference type="Proteomes" id="UP000238882"/>
    </source>
</evidence>
<dbReference type="InterPro" id="IPR029058">
    <property type="entry name" value="AB_hydrolase_fold"/>
</dbReference>
<dbReference type="RefSeq" id="WP_105016418.1">
    <property type="nucleotide sequence ID" value="NZ_MSCN01000001.1"/>
</dbReference>
<dbReference type="SUPFAM" id="SSF53474">
    <property type="entry name" value="alpha/beta-Hydrolases"/>
    <property type="match status" value="2"/>
</dbReference>
<evidence type="ECO:0000313" key="1">
    <source>
        <dbReference type="EMBL" id="PQJ79823.1"/>
    </source>
</evidence>
<accession>A0A2S7WQF7</accession>
<dbReference type="Gene3D" id="3.40.50.1820">
    <property type="entry name" value="alpha/beta hydrolase"/>
    <property type="match status" value="1"/>
</dbReference>